<feature type="region of interest" description="Disordered" evidence="7">
    <location>
        <begin position="236"/>
        <end position="256"/>
    </location>
</feature>
<dbReference type="SUPFAM" id="SSF50494">
    <property type="entry name" value="Trypsin-like serine proteases"/>
    <property type="match status" value="1"/>
</dbReference>
<dbReference type="AlphaFoldDB" id="A0A508B7Q4"/>
<dbReference type="InterPro" id="IPR009003">
    <property type="entry name" value="Peptidase_S1_PA"/>
</dbReference>
<dbReference type="Gene3D" id="2.40.10.10">
    <property type="entry name" value="Trypsin-like serine proteases"/>
    <property type="match status" value="2"/>
</dbReference>
<dbReference type="PANTHER" id="PTHR37612:SF20">
    <property type="entry name" value="PER-HEXAMER REPEAT PROTEIN 5-RELATED"/>
    <property type="match status" value="1"/>
</dbReference>
<dbReference type="InterPro" id="IPR043504">
    <property type="entry name" value="Peptidase_S1_PA_chymotrypsin"/>
</dbReference>
<dbReference type="PRINTS" id="PR00839">
    <property type="entry name" value="V8PROTEASE"/>
</dbReference>
<accession>A0A508B7Q4</accession>
<keyword evidence="4 6" id="KW-0378">Hydrolase</keyword>
<evidence type="ECO:0000256" key="4">
    <source>
        <dbReference type="ARBA" id="ARBA00022801"/>
    </source>
</evidence>
<dbReference type="InterPro" id="IPR052258">
    <property type="entry name" value="Diverse_Func_Domain-Protein"/>
</dbReference>
<keyword evidence="3" id="KW-0732">Signal</keyword>
<evidence type="ECO:0000313" key="8">
    <source>
        <dbReference type="EMBL" id="KAB8198423.1"/>
    </source>
</evidence>
<evidence type="ECO:0000256" key="3">
    <source>
        <dbReference type="ARBA" id="ARBA00022729"/>
    </source>
</evidence>
<dbReference type="GO" id="GO:0006508">
    <property type="term" value="P:proteolysis"/>
    <property type="evidence" value="ECO:0007669"/>
    <property type="project" value="UniProtKB-KW"/>
</dbReference>
<keyword evidence="5 6" id="KW-0720">Serine protease</keyword>
<feature type="non-terminal residue" evidence="8">
    <location>
        <position position="544"/>
    </location>
</feature>
<dbReference type="EMBL" id="VICD02000022">
    <property type="protein sequence ID" value="KAB8198423.1"/>
    <property type="molecule type" value="Genomic_DNA"/>
</dbReference>
<comment type="similarity">
    <text evidence="1 6">Belongs to the peptidase S1B family.</text>
</comment>
<reference evidence="8 9" key="1">
    <citation type="submission" date="2019-10" db="EMBL/GenBank/DDBJ databases">
        <title>Lysobacter alkalisoli sp. nov., isolated from saline-alkaline soil.</title>
        <authorList>
            <person name="Sun J.-Q."/>
        </authorList>
    </citation>
    <scope>NUCLEOTIDE SEQUENCE [LARGE SCALE GENOMIC DNA]</scope>
    <source>
        <strain evidence="8 9">KCTC 42381</strain>
    </source>
</reference>
<dbReference type="PANTHER" id="PTHR37612">
    <property type="entry name" value="FIBROIN HEAVY CHAIN FIB-H LIKE PROTEIN"/>
    <property type="match status" value="1"/>
</dbReference>
<gene>
    <name evidence="8" type="ORF">FKV24_002060</name>
</gene>
<protein>
    <recommendedName>
        <fullName evidence="6">Serine protease</fullName>
        <ecNumber evidence="6">3.4.21.-</ecNumber>
    </recommendedName>
</protein>
<keyword evidence="2 6" id="KW-0645">Protease</keyword>
<dbReference type="RefSeq" id="WP_141481017.1">
    <property type="nucleotide sequence ID" value="NZ_VICD02000022.1"/>
</dbReference>
<dbReference type="Proteomes" id="UP000320431">
    <property type="component" value="Unassembled WGS sequence"/>
</dbReference>
<name>A0A508B7Q4_9GAMM</name>
<evidence type="ECO:0000313" key="9">
    <source>
        <dbReference type="Proteomes" id="UP000320431"/>
    </source>
</evidence>
<dbReference type="InterPro" id="IPR008256">
    <property type="entry name" value="Peptidase_S1B"/>
</dbReference>
<organism evidence="8 9">
    <name type="scientific">Marilutibacter maris</name>
    <dbReference type="NCBI Taxonomy" id="1605891"/>
    <lineage>
        <taxon>Bacteria</taxon>
        <taxon>Pseudomonadati</taxon>
        <taxon>Pseudomonadota</taxon>
        <taxon>Gammaproteobacteria</taxon>
        <taxon>Lysobacterales</taxon>
        <taxon>Lysobacteraceae</taxon>
        <taxon>Marilutibacter</taxon>
    </lineage>
</organism>
<dbReference type="EC" id="3.4.21.-" evidence="6"/>
<sequence length="544" mass="56964">MAVIRANRESIDDRFSVLGFTVRTDLPLFEIGLATDPELLKAENRNRRTSRNFFSSRLLSAGVAGSRYPAGGRESVYLVPPAVVARFIGQPRLYFGLATYQDKDRKRPISVKVPDAGHMYVSLSGLTERGLRRTARNGLGDGNGNGHALSWGGDVMAPAVAGNGSGNGGGRAAVAGNGHGNGYDDAAAEDAAPYSDGYPDDLWQQGATGAADAGTGNGAGNGGGNGHGGVAVAGNGAATHAGNGNGNGRAPITTPAPAVSQSLRGYRLSHRMPRPVARPLLVSMYYQPSNWFDALTAQIGFFVDSAMWYLGVGDTTVPPHSAICQVRRPDGSAEGALHGSAFFIGPRLLLTAAHVVAGQSELIIVPGKNGGGTGGGTEPFGRFRVGSANFAPHPSYDGGSDFDMALIQVPAANAVSAPHYFDLVEELNQSRPEGVVVCGYAARWYANDIIEHFVNETIDPNKQHMMGGHIRSLPSDETFDYDLQTLGGTSGSPVYWIEEGASPQAHMVGVHVAAHSDTTNLGCRITAAKLNWIRSTAAGWGLTL</sequence>
<evidence type="ECO:0000256" key="5">
    <source>
        <dbReference type="ARBA" id="ARBA00022825"/>
    </source>
</evidence>
<dbReference type="Pfam" id="PF13365">
    <property type="entry name" value="Trypsin_2"/>
    <property type="match status" value="1"/>
</dbReference>
<feature type="region of interest" description="Disordered" evidence="7">
    <location>
        <begin position="184"/>
        <end position="222"/>
    </location>
</feature>
<evidence type="ECO:0000256" key="2">
    <source>
        <dbReference type="ARBA" id="ARBA00022670"/>
    </source>
</evidence>
<proteinExistence type="inferred from homology"/>
<evidence type="ECO:0000256" key="1">
    <source>
        <dbReference type="ARBA" id="ARBA00008764"/>
    </source>
</evidence>
<evidence type="ECO:0000256" key="7">
    <source>
        <dbReference type="SAM" id="MobiDB-lite"/>
    </source>
</evidence>
<evidence type="ECO:0000256" key="6">
    <source>
        <dbReference type="RuleBase" id="RU004296"/>
    </source>
</evidence>
<dbReference type="GO" id="GO:0008236">
    <property type="term" value="F:serine-type peptidase activity"/>
    <property type="evidence" value="ECO:0007669"/>
    <property type="project" value="UniProtKB-KW"/>
</dbReference>
<comment type="caution">
    <text evidence="8">The sequence shown here is derived from an EMBL/GenBank/DDBJ whole genome shotgun (WGS) entry which is preliminary data.</text>
</comment>